<evidence type="ECO:0000313" key="2">
    <source>
        <dbReference type="Proteomes" id="UP001438707"/>
    </source>
</evidence>
<dbReference type="AlphaFoldDB" id="A0AAW1S448"/>
<organism evidence="1 2">
    <name type="scientific">Apatococcus lobatus</name>
    <dbReference type="NCBI Taxonomy" id="904363"/>
    <lineage>
        <taxon>Eukaryota</taxon>
        <taxon>Viridiplantae</taxon>
        <taxon>Chlorophyta</taxon>
        <taxon>core chlorophytes</taxon>
        <taxon>Trebouxiophyceae</taxon>
        <taxon>Chlorellales</taxon>
        <taxon>Chlorellaceae</taxon>
        <taxon>Apatococcus</taxon>
    </lineage>
</organism>
<gene>
    <name evidence="1" type="ORF">WJX74_009950</name>
</gene>
<proteinExistence type="predicted"/>
<name>A0AAW1S448_9CHLO</name>
<reference evidence="1 2" key="1">
    <citation type="journal article" date="2024" name="Nat. Commun.">
        <title>Phylogenomics reveals the evolutionary origins of lichenization in chlorophyte algae.</title>
        <authorList>
            <person name="Puginier C."/>
            <person name="Libourel C."/>
            <person name="Otte J."/>
            <person name="Skaloud P."/>
            <person name="Haon M."/>
            <person name="Grisel S."/>
            <person name="Petersen M."/>
            <person name="Berrin J.G."/>
            <person name="Delaux P.M."/>
            <person name="Dal Grande F."/>
            <person name="Keller J."/>
        </authorList>
    </citation>
    <scope>NUCLEOTIDE SEQUENCE [LARGE SCALE GENOMIC DNA]</scope>
    <source>
        <strain evidence="1 2">SAG 2145</strain>
    </source>
</reference>
<protein>
    <submittedName>
        <fullName evidence="1">Uncharacterized protein</fullName>
    </submittedName>
</protein>
<dbReference type="Proteomes" id="UP001438707">
    <property type="component" value="Unassembled WGS sequence"/>
</dbReference>
<sequence length="90" mass="9865">MGLWQSCHAFRILQQAEGCCPRLMRDRELGLSWQPLNLQASWACWASLAVIVKLNGCARHVKGCQPHCCGKAIIFGSPAFMSVSNSSIST</sequence>
<dbReference type="EMBL" id="JALJOS010000004">
    <property type="protein sequence ID" value="KAK9840441.1"/>
    <property type="molecule type" value="Genomic_DNA"/>
</dbReference>
<comment type="caution">
    <text evidence="1">The sequence shown here is derived from an EMBL/GenBank/DDBJ whole genome shotgun (WGS) entry which is preliminary data.</text>
</comment>
<keyword evidence="2" id="KW-1185">Reference proteome</keyword>
<accession>A0AAW1S448</accession>
<evidence type="ECO:0000313" key="1">
    <source>
        <dbReference type="EMBL" id="KAK9840441.1"/>
    </source>
</evidence>